<sequence length="258" mass="29789">MGIDFHNKDNQTTYTTRQADHSWMEAMKDLVPIMNISKATDIGCGGGIYSKALADMGVSSVIGVDFSQTMLVGAKKNCKDYHNITFRQGNALATGLDNDGFQLVLERALIHHIQDLKACFQEAYRILEDKGVYIIQDRTPEDCLLKGDDYHIRGYFFERFPKLKEQEIKRRHSSELVVETLKAIGFSEIEEVKLWETRNVYEQKEQMLKDLRERTGRSILHELDDEELNELVNYIDKSISTEGSIVEMDRWTIWKAVK</sequence>
<dbReference type="InterPro" id="IPR029063">
    <property type="entry name" value="SAM-dependent_MTases_sf"/>
</dbReference>
<feature type="domain" description="Methyltransferase type 11" evidence="1">
    <location>
        <begin position="41"/>
        <end position="135"/>
    </location>
</feature>
<dbReference type="GO" id="GO:0032259">
    <property type="term" value="P:methylation"/>
    <property type="evidence" value="ECO:0007669"/>
    <property type="project" value="UniProtKB-KW"/>
</dbReference>
<protein>
    <submittedName>
        <fullName evidence="2">Methyltransferase type 11</fullName>
    </submittedName>
</protein>
<evidence type="ECO:0000313" key="3">
    <source>
        <dbReference type="Proteomes" id="UP000037326"/>
    </source>
</evidence>
<comment type="caution">
    <text evidence="2">The sequence shown here is derived from an EMBL/GenBank/DDBJ whole genome shotgun (WGS) entry which is preliminary data.</text>
</comment>
<dbReference type="PANTHER" id="PTHR43591:SF24">
    <property type="entry name" value="2-METHOXY-6-POLYPRENYL-1,4-BENZOQUINOL METHYLASE, MITOCHONDRIAL"/>
    <property type="match status" value="1"/>
</dbReference>
<evidence type="ECO:0000259" key="1">
    <source>
        <dbReference type="Pfam" id="PF08241"/>
    </source>
</evidence>
<dbReference type="CDD" id="cd02440">
    <property type="entry name" value="AdoMet_MTases"/>
    <property type="match status" value="1"/>
</dbReference>
<keyword evidence="2" id="KW-0489">Methyltransferase</keyword>
<dbReference type="GeneID" id="96598769"/>
<keyword evidence="2" id="KW-0808">Transferase</keyword>
<evidence type="ECO:0000313" key="2">
    <source>
        <dbReference type="EMBL" id="KMY32624.1"/>
    </source>
</evidence>
<dbReference type="PATRIC" id="fig|582475.4.peg.1806"/>
<dbReference type="AlphaFoldDB" id="A0A0K9FDM3"/>
<reference evidence="3" key="1">
    <citation type="submission" date="2015-07" db="EMBL/GenBank/DDBJ databases">
        <authorList>
            <consortium name="Consortium for Microbial Forensics and Genomics (microFORGE)"/>
            <person name="Knight B.M."/>
            <person name="Roberts D.P."/>
            <person name="Lin D."/>
            <person name="Hari K."/>
            <person name="Fletcher J."/>
            <person name="Melcher U."/>
            <person name="Blagden T."/>
            <person name="Winegar R.A."/>
        </authorList>
    </citation>
    <scope>NUCLEOTIDE SEQUENCE [LARGE SCALE GENOMIC DNA]</scope>
    <source>
        <strain evidence="3">DSM 23493</strain>
    </source>
</reference>
<dbReference type="Proteomes" id="UP000037326">
    <property type="component" value="Unassembled WGS sequence"/>
</dbReference>
<dbReference type="SUPFAM" id="SSF53335">
    <property type="entry name" value="S-adenosyl-L-methionine-dependent methyltransferases"/>
    <property type="match status" value="1"/>
</dbReference>
<dbReference type="PANTHER" id="PTHR43591">
    <property type="entry name" value="METHYLTRANSFERASE"/>
    <property type="match status" value="1"/>
</dbReference>
<name>A0A0K9FDM3_9BACI</name>
<gene>
    <name evidence="2" type="ORF">ACZ11_11010</name>
</gene>
<dbReference type="Gene3D" id="3.40.50.150">
    <property type="entry name" value="Vaccinia Virus protein VP39"/>
    <property type="match status" value="1"/>
</dbReference>
<proteinExistence type="predicted"/>
<dbReference type="RefSeq" id="WP_049666039.1">
    <property type="nucleotide sequence ID" value="NZ_LFXJ01000005.1"/>
</dbReference>
<dbReference type="GO" id="GO:0008757">
    <property type="term" value="F:S-adenosylmethionine-dependent methyltransferase activity"/>
    <property type="evidence" value="ECO:0007669"/>
    <property type="project" value="InterPro"/>
</dbReference>
<dbReference type="InterPro" id="IPR013216">
    <property type="entry name" value="Methyltransf_11"/>
</dbReference>
<dbReference type="EMBL" id="LFXJ01000005">
    <property type="protein sequence ID" value="KMY32624.1"/>
    <property type="molecule type" value="Genomic_DNA"/>
</dbReference>
<dbReference type="Pfam" id="PF08241">
    <property type="entry name" value="Methyltransf_11"/>
    <property type="match status" value="1"/>
</dbReference>
<dbReference type="OrthoDB" id="9791837at2"/>
<accession>A0A0K9FDM3</accession>
<organism evidence="2 3">
    <name type="scientific">Lysinibacillus xylanilyticus</name>
    <dbReference type="NCBI Taxonomy" id="582475"/>
    <lineage>
        <taxon>Bacteria</taxon>
        <taxon>Bacillati</taxon>
        <taxon>Bacillota</taxon>
        <taxon>Bacilli</taxon>
        <taxon>Bacillales</taxon>
        <taxon>Bacillaceae</taxon>
        <taxon>Lysinibacillus</taxon>
    </lineage>
</organism>